<sequence>MGVNGLLPFIRKFAGHSIEYCAPNSFHSVIPKVAIDGTLFLHKEYRSPQVSNTGKSKHLYWALKLARYCRKTHVSPIVVFDSASRSVLKRKEHARRKQQKERNVSLLNKINASITDQKSLLRSTEYASPQEEQTRIADQLLPLNLEDELEGSQSVLTNALNLLGETKDEITQASFQSSSAFLTDTLQRTVELREKVERRLARPSINEVKETAALLNFLNIPVSFSPENVEGETLAASLYHSGLASAVCTQDTDALLLGTLMIYDFFNISKKFELMPAQFISSLRVQKNLGLTYPQFFDYCLLCGTDFCERINQIGPVRALKLIRQFGSLDAILKYALNDPILSKILPQDYNEDLNIARSVFSNIPNDRDLLSFASKANSFSEISESTFRNIEEGALRTFQLHKDVLDMNSPWYNDSIPLDFFILED</sequence>
<dbReference type="InterPro" id="IPR008918">
    <property type="entry name" value="HhH2"/>
</dbReference>
<dbReference type="SMART" id="SM00279">
    <property type="entry name" value="HhH2"/>
    <property type="match status" value="1"/>
</dbReference>
<protein>
    <submittedName>
        <fullName evidence="8">XP-G family nuclease</fullName>
    </submittedName>
</protein>
<dbReference type="GeneID" id="7047431"/>
<proteinExistence type="predicted"/>
<dbReference type="eggNOG" id="KOG2519">
    <property type="taxonomic scope" value="Eukaryota"/>
</dbReference>
<dbReference type="GO" id="GO:0005737">
    <property type="term" value="C:cytoplasm"/>
    <property type="evidence" value="ECO:0000318"/>
    <property type="project" value="GO_Central"/>
</dbReference>
<keyword evidence="5" id="KW-0460">Magnesium</keyword>
<dbReference type="InterPro" id="IPR036279">
    <property type="entry name" value="5-3_exonuclease_C_sf"/>
</dbReference>
<dbReference type="Gene3D" id="3.40.50.1010">
    <property type="entry name" value="5'-nuclease"/>
    <property type="match status" value="1"/>
</dbReference>
<dbReference type="InterPro" id="IPR006086">
    <property type="entry name" value="XPG-I_dom"/>
</dbReference>
<dbReference type="VEuPathDB" id="FungiDB:SJAG_01173"/>
<evidence type="ECO:0000256" key="5">
    <source>
        <dbReference type="ARBA" id="ARBA00022842"/>
    </source>
</evidence>
<dbReference type="Proteomes" id="UP000001744">
    <property type="component" value="Unassembled WGS sequence"/>
</dbReference>
<dbReference type="Gene3D" id="1.10.150.20">
    <property type="entry name" value="5' to 3' exonuclease, C-terminal subdomain"/>
    <property type="match status" value="1"/>
</dbReference>
<dbReference type="SMART" id="SM00484">
    <property type="entry name" value="XPGI"/>
    <property type="match status" value="1"/>
</dbReference>
<dbReference type="HOGENOM" id="CLU_644291_0_0_1"/>
<dbReference type="PANTHER" id="PTHR11081">
    <property type="entry name" value="FLAP ENDONUCLEASE FAMILY MEMBER"/>
    <property type="match status" value="1"/>
</dbReference>
<keyword evidence="2" id="KW-0540">Nuclease</keyword>
<comment type="cofactor">
    <cofactor evidence="1">
        <name>Mg(2+)</name>
        <dbReference type="ChEBI" id="CHEBI:18420"/>
    </cofactor>
</comment>
<dbReference type="JaponicusDB" id="SJAG_01173"/>
<evidence type="ECO:0000256" key="3">
    <source>
        <dbReference type="ARBA" id="ARBA00022723"/>
    </source>
</evidence>
<dbReference type="InterPro" id="IPR006084">
    <property type="entry name" value="XPG/Rad2"/>
</dbReference>
<dbReference type="STRING" id="402676.B6JZY4"/>
<dbReference type="InterPro" id="IPR029060">
    <property type="entry name" value="PIN-like_dom_sf"/>
</dbReference>
<dbReference type="GO" id="GO:0005634">
    <property type="term" value="C:nucleus"/>
    <property type="evidence" value="ECO:0000318"/>
    <property type="project" value="GO_Central"/>
</dbReference>
<dbReference type="GO" id="GO:0003677">
    <property type="term" value="F:DNA binding"/>
    <property type="evidence" value="ECO:0007669"/>
    <property type="project" value="InterPro"/>
</dbReference>
<dbReference type="OrthoDB" id="18302at2759"/>
<evidence type="ECO:0000256" key="1">
    <source>
        <dbReference type="ARBA" id="ARBA00001946"/>
    </source>
</evidence>
<evidence type="ECO:0000313" key="8">
    <source>
        <dbReference type="EMBL" id="EEB06134.1"/>
    </source>
</evidence>
<keyword evidence="4" id="KW-0378">Hydrolase</keyword>
<dbReference type="PRINTS" id="PR00853">
    <property type="entry name" value="XPGRADSUPER"/>
</dbReference>
<dbReference type="Pfam" id="PF00867">
    <property type="entry name" value="XPG_I"/>
    <property type="match status" value="1"/>
</dbReference>
<dbReference type="GO" id="GO:0017108">
    <property type="term" value="F:5'-flap endonuclease activity"/>
    <property type="evidence" value="ECO:0000318"/>
    <property type="project" value="GO_Central"/>
</dbReference>
<keyword evidence="9" id="KW-1185">Reference proteome</keyword>
<dbReference type="OMA" id="CLMCGTD"/>
<organism evidence="8 9">
    <name type="scientific">Schizosaccharomyces japonicus (strain yFS275 / FY16936)</name>
    <name type="common">Fission yeast</name>
    <dbReference type="NCBI Taxonomy" id="402676"/>
    <lineage>
        <taxon>Eukaryota</taxon>
        <taxon>Fungi</taxon>
        <taxon>Dikarya</taxon>
        <taxon>Ascomycota</taxon>
        <taxon>Taphrinomycotina</taxon>
        <taxon>Schizosaccharomycetes</taxon>
        <taxon>Schizosaccharomycetales</taxon>
        <taxon>Schizosaccharomycetaceae</taxon>
        <taxon>Schizosaccharomyces</taxon>
    </lineage>
</organism>
<gene>
    <name evidence="8" type="ORF">SJAG_01173</name>
</gene>
<feature type="domain" description="XPG-I" evidence="6">
    <location>
        <begin position="216"/>
        <end position="291"/>
    </location>
</feature>
<reference evidence="8 9" key="1">
    <citation type="journal article" date="2011" name="Science">
        <title>Comparative functional genomics of the fission yeasts.</title>
        <authorList>
            <person name="Rhind N."/>
            <person name="Chen Z."/>
            <person name="Yassour M."/>
            <person name="Thompson D.A."/>
            <person name="Haas B.J."/>
            <person name="Habib N."/>
            <person name="Wapinski I."/>
            <person name="Roy S."/>
            <person name="Lin M.F."/>
            <person name="Heiman D.I."/>
            <person name="Young S.K."/>
            <person name="Furuya K."/>
            <person name="Guo Y."/>
            <person name="Pidoux A."/>
            <person name="Chen H.M."/>
            <person name="Robbertse B."/>
            <person name="Goldberg J.M."/>
            <person name="Aoki K."/>
            <person name="Bayne E.H."/>
            <person name="Berlin A.M."/>
            <person name="Desjardins C.A."/>
            <person name="Dobbs E."/>
            <person name="Dukaj L."/>
            <person name="Fan L."/>
            <person name="FitzGerald M.G."/>
            <person name="French C."/>
            <person name="Gujja S."/>
            <person name="Hansen K."/>
            <person name="Keifenheim D."/>
            <person name="Levin J.Z."/>
            <person name="Mosher R.A."/>
            <person name="Mueller C.A."/>
            <person name="Pfiffner J."/>
            <person name="Priest M."/>
            <person name="Russ C."/>
            <person name="Smialowska A."/>
            <person name="Swoboda P."/>
            <person name="Sykes S.M."/>
            <person name="Vaughn M."/>
            <person name="Vengrova S."/>
            <person name="Yoder R."/>
            <person name="Zeng Q."/>
            <person name="Allshire R."/>
            <person name="Baulcombe D."/>
            <person name="Birren B.W."/>
            <person name="Brown W."/>
            <person name="Ekwall K."/>
            <person name="Kellis M."/>
            <person name="Leatherwood J."/>
            <person name="Levin H."/>
            <person name="Margalit H."/>
            <person name="Martienssen R."/>
            <person name="Nieduszynski C.A."/>
            <person name="Spatafora J.W."/>
            <person name="Friedman N."/>
            <person name="Dalgaard J.Z."/>
            <person name="Baumann P."/>
            <person name="Niki H."/>
            <person name="Regev A."/>
            <person name="Nusbaum C."/>
        </authorList>
    </citation>
    <scope>NUCLEOTIDE SEQUENCE [LARGE SCALE GENOMIC DNA]</scope>
    <source>
        <strain evidence="9">yFS275 / FY16936</strain>
    </source>
</reference>
<name>B6JZY4_SCHJY</name>
<dbReference type="SUPFAM" id="SSF88723">
    <property type="entry name" value="PIN domain-like"/>
    <property type="match status" value="1"/>
</dbReference>
<keyword evidence="3" id="KW-0479">Metal-binding</keyword>
<evidence type="ECO:0000259" key="6">
    <source>
        <dbReference type="SMART" id="SM00484"/>
    </source>
</evidence>
<dbReference type="GO" id="GO:0006281">
    <property type="term" value="P:DNA repair"/>
    <property type="evidence" value="ECO:0007669"/>
    <property type="project" value="UniProtKB-ARBA"/>
</dbReference>
<evidence type="ECO:0000256" key="2">
    <source>
        <dbReference type="ARBA" id="ARBA00022722"/>
    </source>
</evidence>
<dbReference type="SMART" id="SM00485">
    <property type="entry name" value="XPGN"/>
    <property type="match status" value="1"/>
</dbReference>
<dbReference type="InterPro" id="IPR006085">
    <property type="entry name" value="XPG_DNA_repair_N"/>
</dbReference>
<dbReference type="SUPFAM" id="SSF47807">
    <property type="entry name" value="5' to 3' exonuclease, C-terminal subdomain"/>
    <property type="match status" value="1"/>
</dbReference>
<dbReference type="RefSeq" id="XP_002172427.1">
    <property type="nucleotide sequence ID" value="XM_002172391.2"/>
</dbReference>
<dbReference type="GO" id="GO:0008409">
    <property type="term" value="F:5'-3' exonuclease activity"/>
    <property type="evidence" value="ECO:0000318"/>
    <property type="project" value="GO_Central"/>
</dbReference>
<evidence type="ECO:0000256" key="4">
    <source>
        <dbReference type="ARBA" id="ARBA00022801"/>
    </source>
</evidence>
<dbReference type="GO" id="GO:0046872">
    <property type="term" value="F:metal ion binding"/>
    <property type="evidence" value="ECO:0007669"/>
    <property type="project" value="UniProtKB-KW"/>
</dbReference>
<dbReference type="PANTHER" id="PTHR11081:SF69">
    <property type="entry name" value="XP-G FAMILY NUCLEASE"/>
    <property type="match status" value="1"/>
</dbReference>
<evidence type="ECO:0000259" key="7">
    <source>
        <dbReference type="SMART" id="SM00485"/>
    </source>
</evidence>
<dbReference type="Pfam" id="PF00752">
    <property type="entry name" value="XPG_N"/>
    <property type="match status" value="1"/>
</dbReference>
<dbReference type="EMBL" id="KE651168">
    <property type="protein sequence ID" value="EEB06134.1"/>
    <property type="molecule type" value="Genomic_DNA"/>
</dbReference>
<accession>B6JZY4</accession>
<feature type="domain" description="XPG N-terminal" evidence="7">
    <location>
        <begin position="1"/>
        <end position="103"/>
    </location>
</feature>
<dbReference type="AlphaFoldDB" id="B6JZY4"/>
<evidence type="ECO:0000313" key="9">
    <source>
        <dbReference type="Proteomes" id="UP000001744"/>
    </source>
</evidence>